<name>A0A8J7Q7V3_9BACT</name>
<dbReference type="GO" id="GO:0004435">
    <property type="term" value="F:phosphatidylinositol-4,5-bisphosphate phospholipase C activity"/>
    <property type="evidence" value="ECO:0007669"/>
    <property type="project" value="InterPro"/>
</dbReference>
<comment type="caution">
    <text evidence="3">The sequence shown here is derived from an EMBL/GenBank/DDBJ whole genome shotgun (WGS) entry which is preliminary data.</text>
</comment>
<dbReference type="GO" id="GO:0035556">
    <property type="term" value="P:intracellular signal transduction"/>
    <property type="evidence" value="ECO:0007669"/>
    <property type="project" value="InterPro"/>
</dbReference>
<dbReference type="AlphaFoldDB" id="A0A8J7Q7V3"/>
<gene>
    <name evidence="3" type="ORF">J3U88_10995</name>
</gene>
<keyword evidence="4" id="KW-1185">Reference proteome</keyword>
<dbReference type="Proteomes" id="UP000664417">
    <property type="component" value="Unassembled WGS sequence"/>
</dbReference>
<protein>
    <submittedName>
        <fullName evidence="3">FHA domain-containing protein</fullName>
    </submittedName>
</protein>
<dbReference type="InterPro" id="IPR027417">
    <property type="entry name" value="P-loop_NTPase"/>
</dbReference>
<dbReference type="InterPro" id="IPR008984">
    <property type="entry name" value="SMAD_FHA_dom_sf"/>
</dbReference>
<dbReference type="EMBL" id="JAFREP010000008">
    <property type="protein sequence ID" value="MBO1318984.1"/>
    <property type="molecule type" value="Genomic_DNA"/>
</dbReference>
<dbReference type="GO" id="GO:0006629">
    <property type="term" value="P:lipid metabolic process"/>
    <property type="evidence" value="ECO:0007669"/>
    <property type="project" value="InterPro"/>
</dbReference>
<accession>A0A8J7Q7V3</accession>
<evidence type="ECO:0000313" key="3">
    <source>
        <dbReference type="EMBL" id="MBO1318984.1"/>
    </source>
</evidence>
<proteinExistence type="predicted"/>
<dbReference type="SMART" id="SM00240">
    <property type="entry name" value="FHA"/>
    <property type="match status" value="1"/>
</dbReference>
<dbReference type="RefSeq" id="WP_207858805.1">
    <property type="nucleotide sequence ID" value="NZ_JAFREP010000008.1"/>
</dbReference>
<evidence type="ECO:0000259" key="1">
    <source>
        <dbReference type="PROSITE" id="PS50006"/>
    </source>
</evidence>
<dbReference type="Pfam" id="PF00498">
    <property type="entry name" value="FHA"/>
    <property type="match status" value="1"/>
</dbReference>
<dbReference type="PROSITE" id="PS50006">
    <property type="entry name" value="FHA_DOMAIN"/>
    <property type="match status" value="1"/>
</dbReference>
<dbReference type="PROSITE" id="PS50008">
    <property type="entry name" value="PIPLC_Y_DOMAIN"/>
    <property type="match status" value="1"/>
</dbReference>
<dbReference type="CDD" id="cd00060">
    <property type="entry name" value="FHA"/>
    <property type="match status" value="1"/>
</dbReference>
<dbReference type="SUPFAM" id="SSF49879">
    <property type="entry name" value="SMAD/FHA domain"/>
    <property type="match status" value="1"/>
</dbReference>
<organism evidence="3 4">
    <name type="scientific">Acanthopleuribacter pedis</name>
    <dbReference type="NCBI Taxonomy" id="442870"/>
    <lineage>
        <taxon>Bacteria</taxon>
        <taxon>Pseudomonadati</taxon>
        <taxon>Acidobacteriota</taxon>
        <taxon>Holophagae</taxon>
        <taxon>Acanthopleuribacterales</taxon>
        <taxon>Acanthopleuribacteraceae</taxon>
        <taxon>Acanthopleuribacter</taxon>
    </lineage>
</organism>
<evidence type="ECO:0000259" key="2">
    <source>
        <dbReference type="PROSITE" id="PS50008"/>
    </source>
</evidence>
<sequence>MSRTILIVSGIFEGKTYDLKEGMEIRIGRDPFNDMILAYDPCVSGCHALLKLEKGKAYLNDLKSSNGSFVGRVRIEPGVYKEIRDFFVVGSTIMRIADNPVRNMGEPLPVSSELAHSWMPQPLFATALQIADDDPFIKSIHLFLALIENFKDELAPFWQDIGYDMDIERLAEGVRSHQVFNGDYQWINNFLIFHHKLVKGRAQQVTPKVRQFMADVQQSRTPDPIRLLKTMLSDEFSLIYPMLDWQRTQDAWQRGFSVFSQKIAGKVNRPRKKSSLVGFASHLQLPLEFWVTLESACKQHTVVAISGSRGCGKSSVLRFCFGEKSSSPALPEAFKVEDKLLFDPLLFLSMEGKDVFDDYVSGIAASIRGGGVIGIDHVDALLMHLGEGEEHAKDFLAALREPEGTLVFSVKKENLDMVTSAVDNLRVIDMDRHLESVLPRIYDSLVNGFEKKTNKTLSRQARAFLTEHIAGENTDIGRFRSFLMLCQLEVEELNAFPVKTGGTQKEIGEGFLRNIAENHGNFLTKGAEGGGVEEEVLKQVENLVHNFAKHILKVHINYGDQTRHFYEAGRLSREEKLGELKFHLVNLLSTYESSFRKWFEQFWRRVDPETLRKESGSGNPRRLWSEFENHARTIDADYAEDHFHEFFGQKFLEAWRSQRVGAQEPS</sequence>
<evidence type="ECO:0000313" key="4">
    <source>
        <dbReference type="Proteomes" id="UP000664417"/>
    </source>
</evidence>
<dbReference type="InterPro" id="IPR000253">
    <property type="entry name" value="FHA_dom"/>
</dbReference>
<dbReference type="SUPFAM" id="SSF52540">
    <property type="entry name" value="P-loop containing nucleoside triphosphate hydrolases"/>
    <property type="match status" value="1"/>
</dbReference>
<feature type="domain" description="PI-PLC Y-box" evidence="2">
    <location>
        <begin position="577"/>
        <end position="625"/>
    </location>
</feature>
<feature type="domain" description="FHA" evidence="1">
    <location>
        <begin position="25"/>
        <end position="75"/>
    </location>
</feature>
<dbReference type="InterPro" id="IPR001711">
    <property type="entry name" value="PLipase_C_Pinositol-sp_Y"/>
</dbReference>
<dbReference type="Gene3D" id="2.60.200.20">
    <property type="match status" value="1"/>
</dbReference>
<reference evidence="3" key="1">
    <citation type="submission" date="2021-03" db="EMBL/GenBank/DDBJ databases">
        <authorList>
            <person name="Wang G."/>
        </authorList>
    </citation>
    <scope>NUCLEOTIDE SEQUENCE</scope>
    <source>
        <strain evidence="3">KCTC 12899</strain>
    </source>
</reference>